<dbReference type="SUPFAM" id="SSF54060">
    <property type="entry name" value="His-Me finger endonucleases"/>
    <property type="match status" value="1"/>
</dbReference>
<dbReference type="Proteomes" id="UP000800036">
    <property type="component" value="Unassembled WGS sequence"/>
</dbReference>
<sequence length="150" mass="17160">MDCWFWKQSKSDTWGYATHKLSTHGSHNKQRVHSILYFARFPNAKDNVELAHRCGRGLRRFGGCVNPRHLQPATAAENAGQTPYSATKYSSNSFSKDHKDCKGACSLTCPHTPRCIWTDTQGRYLPCRNVFQHPCTCEGYDCWDQNSNDR</sequence>
<dbReference type="AlphaFoldDB" id="A0A6A5VD79"/>
<accession>A0A6A5VD79</accession>
<dbReference type="InterPro" id="IPR044925">
    <property type="entry name" value="His-Me_finger_sf"/>
</dbReference>
<proteinExistence type="predicted"/>
<evidence type="ECO:0008006" key="3">
    <source>
        <dbReference type="Google" id="ProtNLM"/>
    </source>
</evidence>
<dbReference type="EMBL" id="ML976695">
    <property type="protein sequence ID" value="KAF1971177.1"/>
    <property type="molecule type" value="Genomic_DNA"/>
</dbReference>
<protein>
    <recommendedName>
        <fullName evidence="3">Zinc-binding loop region of homing endonuclease domain-containing protein</fullName>
    </recommendedName>
</protein>
<dbReference type="OrthoDB" id="10473788at2759"/>
<evidence type="ECO:0000313" key="2">
    <source>
        <dbReference type="Proteomes" id="UP000800036"/>
    </source>
</evidence>
<organism evidence="1 2">
    <name type="scientific">Bimuria novae-zelandiae CBS 107.79</name>
    <dbReference type="NCBI Taxonomy" id="1447943"/>
    <lineage>
        <taxon>Eukaryota</taxon>
        <taxon>Fungi</taxon>
        <taxon>Dikarya</taxon>
        <taxon>Ascomycota</taxon>
        <taxon>Pezizomycotina</taxon>
        <taxon>Dothideomycetes</taxon>
        <taxon>Pleosporomycetidae</taxon>
        <taxon>Pleosporales</taxon>
        <taxon>Massarineae</taxon>
        <taxon>Didymosphaeriaceae</taxon>
        <taxon>Bimuria</taxon>
    </lineage>
</organism>
<reference evidence="1" key="1">
    <citation type="journal article" date="2020" name="Stud. Mycol.">
        <title>101 Dothideomycetes genomes: a test case for predicting lifestyles and emergence of pathogens.</title>
        <authorList>
            <person name="Haridas S."/>
            <person name="Albert R."/>
            <person name="Binder M."/>
            <person name="Bloem J."/>
            <person name="Labutti K."/>
            <person name="Salamov A."/>
            <person name="Andreopoulos B."/>
            <person name="Baker S."/>
            <person name="Barry K."/>
            <person name="Bills G."/>
            <person name="Bluhm B."/>
            <person name="Cannon C."/>
            <person name="Castanera R."/>
            <person name="Culley D."/>
            <person name="Daum C."/>
            <person name="Ezra D."/>
            <person name="Gonzalez J."/>
            <person name="Henrissat B."/>
            <person name="Kuo A."/>
            <person name="Liang C."/>
            <person name="Lipzen A."/>
            <person name="Lutzoni F."/>
            <person name="Magnuson J."/>
            <person name="Mondo S."/>
            <person name="Nolan M."/>
            <person name="Ohm R."/>
            <person name="Pangilinan J."/>
            <person name="Park H.-J."/>
            <person name="Ramirez L."/>
            <person name="Alfaro M."/>
            <person name="Sun H."/>
            <person name="Tritt A."/>
            <person name="Yoshinaga Y."/>
            <person name="Zwiers L.-H."/>
            <person name="Turgeon B."/>
            <person name="Goodwin S."/>
            <person name="Spatafora J."/>
            <person name="Crous P."/>
            <person name="Grigoriev I."/>
        </authorList>
    </citation>
    <scope>NUCLEOTIDE SEQUENCE</scope>
    <source>
        <strain evidence="1">CBS 107.79</strain>
    </source>
</reference>
<evidence type="ECO:0000313" key="1">
    <source>
        <dbReference type="EMBL" id="KAF1971177.1"/>
    </source>
</evidence>
<name>A0A6A5VD79_9PLEO</name>
<keyword evidence="2" id="KW-1185">Reference proteome</keyword>
<gene>
    <name evidence="1" type="ORF">BU23DRAFT_195451</name>
</gene>